<evidence type="ECO:0000256" key="4">
    <source>
        <dbReference type="ARBA" id="ARBA00022806"/>
    </source>
</evidence>
<dbReference type="InterPro" id="IPR033454">
    <property type="entry name" value="RecG_wedge"/>
</dbReference>
<dbReference type="NCBIfam" id="NF008165">
    <property type="entry name" value="PRK10917.1-3"/>
    <property type="match status" value="1"/>
</dbReference>
<evidence type="ECO:0000256" key="6">
    <source>
        <dbReference type="ARBA" id="ARBA00023125"/>
    </source>
</evidence>
<gene>
    <name evidence="11" type="ordered locus">Turpa_1799</name>
</gene>
<dbReference type="Proteomes" id="UP000006048">
    <property type="component" value="Chromosome"/>
</dbReference>
<evidence type="ECO:0000256" key="1">
    <source>
        <dbReference type="ARBA" id="ARBA00022741"/>
    </source>
</evidence>
<keyword evidence="3 11" id="KW-0378">Hydrolase</keyword>
<dbReference type="Pfam" id="PF17191">
    <property type="entry name" value="RecG_wedge"/>
    <property type="match status" value="1"/>
</dbReference>
<dbReference type="Pfam" id="PF00270">
    <property type="entry name" value="DEAD"/>
    <property type="match status" value="1"/>
</dbReference>
<dbReference type="InterPro" id="IPR012340">
    <property type="entry name" value="NA-bd_OB-fold"/>
</dbReference>
<evidence type="ECO:0000256" key="7">
    <source>
        <dbReference type="ARBA" id="ARBA00023204"/>
    </source>
</evidence>
<dbReference type="InterPro" id="IPR011545">
    <property type="entry name" value="DEAD/DEAH_box_helicase_dom"/>
</dbReference>
<keyword evidence="5" id="KW-0067">ATP-binding</keyword>
<dbReference type="InterPro" id="IPR027417">
    <property type="entry name" value="P-loop_NTPase"/>
</dbReference>
<dbReference type="KEGG" id="tpx:Turpa_1799"/>
<feature type="domain" description="Helicase ATP-binding" evidence="9">
    <location>
        <begin position="282"/>
        <end position="444"/>
    </location>
</feature>
<keyword evidence="1" id="KW-0547">Nucleotide-binding</keyword>
<dbReference type="RefSeq" id="WP_014802955.1">
    <property type="nucleotide sequence ID" value="NC_018020.1"/>
</dbReference>
<dbReference type="PANTHER" id="PTHR47964">
    <property type="entry name" value="ATP-DEPENDENT DNA HELICASE HOMOLOG RECG, CHLOROPLASTIC"/>
    <property type="match status" value="1"/>
</dbReference>
<dbReference type="Pfam" id="PF19833">
    <property type="entry name" value="RecG_dom3_C"/>
    <property type="match status" value="1"/>
</dbReference>
<dbReference type="CDD" id="cd04488">
    <property type="entry name" value="RecG_wedge_OBF"/>
    <property type="match status" value="1"/>
</dbReference>
<feature type="domain" description="Helicase C-terminal" evidence="10">
    <location>
        <begin position="463"/>
        <end position="629"/>
    </location>
</feature>
<dbReference type="OrthoDB" id="9804325at2"/>
<dbReference type="SUPFAM" id="SSF50249">
    <property type="entry name" value="Nucleic acid-binding proteins"/>
    <property type="match status" value="1"/>
</dbReference>
<evidence type="ECO:0000256" key="8">
    <source>
        <dbReference type="ARBA" id="ARBA00049819"/>
    </source>
</evidence>
<sequence length="690" mass="78085">MISLTETGLFSTEQLKVLSRLKVKDVRDLFYYLPRKYIDRTQKLDLRSSRAGDLVTVVGQILHAEMKFAGRRRFTIKVEANGFIIYATFFNAGPYLQKVLQVGTQVACWGKLEVYRGRLSFMHPEWEVMTEDGDAGSTVHTGRIVPIYRITEGMRAAYLTVKSLRQKIETCLQKYEKRIADYISPETLKAWQMPGVAEALHKIHFPATIEETEYARRRMAFDELMLFSVLNEEKKAAIRRIEKSHKIVINLALKKEIEALEKTLPFELTSDQKKAIFGLMQNSTASYPVNHLLMGDVGSGKTLVALLLALVYMRNGLQVAYLAPTEILARQHYQTFLNILPGGSFEGVELIIGKDAAKERRAKLDRLARGDSRLAIGTHALIQDDVSFQNLALIIIDEQHRFGVEQREKLRAKGKTPDLLSMTATPIPRTLTLAYYGDLEPFYLKEKPKDRLKIDTRLFAESDLDRIYKAVRKYVSEGRQVYIIYPVIEESENSDMASLVSEYAALERDVFPDLRLGLLHGRLTGDEKERAMQKFKEGLIQVLVATTVVEVGIDVPNANVIVIRNPDRFGLSQLHQLRGRVGRGEHQSFCILVAPDRLTAEGQQRLDALVRTDDGFELAQTDFQLRGAGEMTGLRQSGASEFHVADLRIHGDLLDKAVEYLQSHPEVQAQFGSLKNIQQALEKGLVLFGN</sequence>
<evidence type="ECO:0000259" key="10">
    <source>
        <dbReference type="PROSITE" id="PS51194"/>
    </source>
</evidence>
<dbReference type="SMART" id="SM00487">
    <property type="entry name" value="DEXDc"/>
    <property type="match status" value="1"/>
</dbReference>
<name>I4B589_TURPD</name>
<dbReference type="Gene3D" id="3.40.50.300">
    <property type="entry name" value="P-loop containing nucleotide triphosphate hydrolases"/>
    <property type="match status" value="2"/>
</dbReference>
<dbReference type="SMART" id="SM00490">
    <property type="entry name" value="HELICc"/>
    <property type="match status" value="1"/>
</dbReference>
<proteinExistence type="predicted"/>
<keyword evidence="4 11" id="KW-0347">Helicase</keyword>
<dbReference type="InterPro" id="IPR045562">
    <property type="entry name" value="RecG_dom3_C"/>
</dbReference>
<evidence type="ECO:0000256" key="3">
    <source>
        <dbReference type="ARBA" id="ARBA00022801"/>
    </source>
</evidence>
<keyword evidence="12" id="KW-1185">Reference proteome</keyword>
<dbReference type="STRING" id="869212.Turpa_1799"/>
<dbReference type="InterPro" id="IPR014001">
    <property type="entry name" value="Helicase_ATP-bd"/>
</dbReference>
<dbReference type="PROSITE" id="PS51192">
    <property type="entry name" value="HELICASE_ATP_BIND_1"/>
    <property type="match status" value="1"/>
</dbReference>
<protein>
    <recommendedName>
        <fullName evidence="8">Probable DNA 3'-5' helicase RecG</fullName>
    </recommendedName>
</protein>
<evidence type="ECO:0000313" key="12">
    <source>
        <dbReference type="Proteomes" id="UP000006048"/>
    </source>
</evidence>
<reference evidence="11 12" key="1">
    <citation type="submission" date="2012-06" db="EMBL/GenBank/DDBJ databases">
        <title>The complete chromosome of genome of Turneriella parva DSM 21527.</title>
        <authorList>
            <consortium name="US DOE Joint Genome Institute (JGI-PGF)"/>
            <person name="Lucas S."/>
            <person name="Han J."/>
            <person name="Lapidus A."/>
            <person name="Bruce D."/>
            <person name="Goodwin L."/>
            <person name="Pitluck S."/>
            <person name="Peters L."/>
            <person name="Kyrpides N."/>
            <person name="Mavromatis K."/>
            <person name="Ivanova N."/>
            <person name="Mikhailova N."/>
            <person name="Chertkov O."/>
            <person name="Detter J.C."/>
            <person name="Tapia R."/>
            <person name="Han C."/>
            <person name="Land M."/>
            <person name="Hauser L."/>
            <person name="Markowitz V."/>
            <person name="Cheng J.-F."/>
            <person name="Hugenholtz P."/>
            <person name="Woyke T."/>
            <person name="Wu D."/>
            <person name="Gronow S."/>
            <person name="Wellnitz S."/>
            <person name="Brambilla E."/>
            <person name="Klenk H.-P."/>
            <person name="Eisen J.A."/>
        </authorList>
    </citation>
    <scope>NUCLEOTIDE SEQUENCE [LARGE SCALE GENOMIC DNA]</scope>
    <source>
        <strain evidence="12">ATCC BAA-1111 / DSM 21527 / NCTC 11395 / H</strain>
    </source>
</reference>
<dbReference type="PROSITE" id="PS51194">
    <property type="entry name" value="HELICASE_CTER"/>
    <property type="match status" value="1"/>
</dbReference>
<dbReference type="PANTHER" id="PTHR47964:SF1">
    <property type="entry name" value="ATP-DEPENDENT DNA HELICASE HOMOLOG RECG, CHLOROPLASTIC"/>
    <property type="match status" value="1"/>
</dbReference>
<dbReference type="NCBIfam" id="NF008168">
    <property type="entry name" value="PRK10917.2-2"/>
    <property type="match status" value="1"/>
</dbReference>
<dbReference type="SUPFAM" id="SSF52540">
    <property type="entry name" value="P-loop containing nucleoside triphosphate hydrolases"/>
    <property type="match status" value="2"/>
</dbReference>
<dbReference type="PATRIC" id="fig|869212.3.peg.1798"/>
<dbReference type="InterPro" id="IPR001650">
    <property type="entry name" value="Helicase_C-like"/>
</dbReference>
<evidence type="ECO:0000256" key="2">
    <source>
        <dbReference type="ARBA" id="ARBA00022763"/>
    </source>
</evidence>
<evidence type="ECO:0000313" key="11">
    <source>
        <dbReference type="EMBL" id="AFM12446.1"/>
    </source>
</evidence>
<keyword evidence="7" id="KW-0234">DNA repair</keyword>
<accession>I4B589</accession>
<dbReference type="GO" id="GO:0005524">
    <property type="term" value="F:ATP binding"/>
    <property type="evidence" value="ECO:0007669"/>
    <property type="project" value="UniProtKB-KW"/>
</dbReference>
<evidence type="ECO:0000259" key="9">
    <source>
        <dbReference type="PROSITE" id="PS51192"/>
    </source>
</evidence>
<dbReference type="EMBL" id="CP002959">
    <property type="protein sequence ID" value="AFM12446.1"/>
    <property type="molecule type" value="Genomic_DNA"/>
</dbReference>
<dbReference type="Pfam" id="PF00271">
    <property type="entry name" value="Helicase_C"/>
    <property type="match status" value="1"/>
</dbReference>
<organism evidence="11 12">
    <name type="scientific">Turneriella parva (strain ATCC BAA-1111 / DSM 21527 / NCTC 11395 / H)</name>
    <name type="common">Leptospira parva</name>
    <dbReference type="NCBI Taxonomy" id="869212"/>
    <lineage>
        <taxon>Bacteria</taxon>
        <taxon>Pseudomonadati</taxon>
        <taxon>Spirochaetota</taxon>
        <taxon>Spirochaetia</taxon>
        <taxon>Leptospirales</taxon>
        <taxon>Leptospiraceae</taxon>
        <taxon>Turneriella</taxon>
    </lineage>
</organism>
<dbReference type="InterPro" id="IPR047112">
    <property type="entry name" value="RecG/Mfd"/>
</dbReference>
<dbReference type="GO" id="GO:0016787">
    <property type="term" value="F:hydrolase activity"/>
    <property type="evidence" value="ECO:0007669"/>
    <property type="project" value="UniProtKB-KW"/>
</dbReference>
<dbReference type="GO" id="GO:0003677">
    <property type="term" value="F:DNA binding"/>
    <property type="evidence" value="ECO:0007669"/>
    <property type="project" value="UniProtKB-KW"/>
</dbReference>
<dbReference type="Gene3D" id="2.40.50.140">
    <property type="entry name" value="Nucleic acid-binding proteins"/>
    <property type="match status" value="1"/>
</dbReference>
<dbReference type="HOGENOM" id="CLU_005122_7_1_12"/>
<dbReference type="GO" id="GO:0006281">
    <property type="term" value="P:DNA repair"/>
    <property type="evidence" value="ECO:0007669"/>
    <property type="project" value="UniProtKB-KW"/>
</dbReference>
<keyword evidence="2" id="KW-0227">DNA damage</keyword>
<dbReference type="AlphaFoldDB" id="I4B589"/>
<keyword evidence="6" id="KW-0238">DNA-binding</keyword>
<dbReference type="GO" id="GO:0003678">
    <property type="term" value="F:DNA helicase activity"/>
    <property type="evidence" value="ECO:0007669"/>
    <property type="project" value="TreeGrafter"/>
</dbReference>
<evidence type="ECO:0000256" key="5">
    <source>
        <dbReference type="ARBA" id="ARBA00022840"/>
    </source>
</evidence>